<organism evidence="2 3">
    <name type="scientific">Lentithecium fluviatile CBS 122367</name>
    <dbReference type="NCBI Taxonomy" id="1168545"/>
    <lineage>
        <taxon>Eukaryota</taxon>
        <taxon>Fungi</taxon>
        <taxon>Dikarya</taxon>
        <taxon>Ascomycota</taxon>
        <taxon>Pezizomycotina</taxon>
        <taxon>Dothideomycetes</taxon>
        <taxon>Pleosporomycetidae</taxon>
        <taxon>Pleosporales</taxon>
        <taxon>Massarineae</taxon>
        <taxon>Lentitheciaceae</taxon>
        <taxon>Lentithecium</taxon>
    </lineage>
</organism>
<dbReference type="AlphaFoldDB" id="A0A6G1JE08"/>
<proteinExistence type="predicted"/>
<gene>
    <name evidence="2" type="ORF">K458DRAFT_148276</name>
</gene>
<reference evidence="2" key="1">
    <citation type="journal article" date="2020" name="Stud. Mycol.">
        <title>101 Dothideomycetes genomes: a test case for predicting lifestyles and emergence of pathogens.</title>
        <authorList>
            <person name="Haridas S."/>
            <person name="Albert R."/>
            <person name="Binder M."/>
            <person name="Bloem J."/>
            <person name="Labutti K."/>
            <person name="Salamov A."/>
            <person name="Andreopoulos B."/>
            <person name="Baker S."/>
            <person name="Barry K."/>
            <person name="Bills G."/>
            <person name="Bluhm B."/>
            <person name="Cannon C."/>
            <person name="Castanera R."/>
            <person name="Culley D."/>
            <person name="Daum C."/>
            <person name="Ezra D."/>
            <person name="Gonzalez J."/>
            <person name="Henrissat B."/>
            <person name="Kuo A."/>
            <person name="Liang C."/>
            <person name="Lipzen A."/>
            <person name="Lutzoni F."/>
            <person name="Magnuson J."/>
            <person name="Mondo S."/>
            <person name="Nolan M."/>
            <person name="Ohm R."/>
            <person name="Pangilinan J."/>
            <person name="Park H.-J."/>
            <person name="Ramirez L."/>
            <person name="Alfaro M."/>
            <person name="Sun H."/>
            <person name="Tritt A."/>
            <person name="Yoshinaga Y."/>
            <person name="Zwiers L.-H."/>
            <person name="Turgeon B."/>
            <person name="Goodwin S."/>
            <person name="Spatafora J."/>
            <person name="Crous P."/>
            <person name="Grigoriev I."/>
        </authorList>
    </citation>
    <scope>NUCLEOTIDE SEQUENCE</scope>
    <source>
        <strain evidence="2">CBS 122367</strain>
    </source>
</reference>
<dbReference type="EMBL" id="MU005573">
    <property type="protein sequence ID" value="KAF2688460.1"/>
    <property type="molecule type" value="Genomic_DNA"/>
</dbReference>
<sequence length="200" mass="22295">MLRGYCTQNTQHNPQDSSDTMQMAREMRFVLYNQPCCAKRGPPDPLESEPKRLRPSMMYGTILSIEEVTSEDMEIDENVDNTAQSQWQTQQQLDANDDIDMDIKTSATDSRHSFIDGLSRMHNSASINQSKQSLGNGNGTAVTYDAPHYVVTATNIAIHLTNGEQITKRSARTPIYPILRPEPERPGQTGQGPTLELGPV</sequence>
<keyword evidence="3" id="KW-1185">Reference proteome</keyword>
<evidence type="ECO:0000313" key="3">
    <source>
        <dbReference type="Proteomes" id="UP000799291"/>
    </source>
</evidence>
<feature type="region of interest" description="Disordered" evidence="1">
    <location>
        <begin position="177"/>
        <end position="200"/>
    </location>
</feature>
<name>A0A6G1JE08_9PLEO</name>
<evidence type="ECO:0000256" key="1">
    <source>
        <dbReference type="SAM" id="MobiDB-lite"/>
    </source>
</evidence>
<accession>A0A6G1JE08</accession>
<protein>
    <submittedName>
        <fullName evidence="2">Uncharacterized protein</fullName>
    </submittedName>
</protein>
<evidence type="ECO:0000313" key="2">
    <source>
        <dbReference type="EMBL" id="KAF2688460.1"/>
    </source>
</evidence>
<dbReference type="Proteomes" id="UP000799291">
    <property type="component" value="Unassembled WGS sequence"/>
</dbReference>